<protein>
    <submittedName>
        <fullName evidence="4">Sulfurtransferase</fullName>
    </submittedName>
</protein>
<dbReference type="PROSITE" id="PS50206">
    <property type="entry name" value="RHODANESE_3"/>
    <property type="match status" value="2"/>
</dbReference>
<evidence type="ECO:0000256" key="1">
    <source>
        <dbReference type="ARBA" id="ARBA00022679"/>
    </source>
</evidence>
<dbReference type="InterPro" id="IPR001307">
    <property type="entry name" value="Thiosulphate_STrfase_CS"/>
</dbReference>
<name>A0ABT6EYN5_9SYNE</name>
<comment type="caution">
    <text evidence="4">The sequence shown here is derived from an EMBL/GenBank/DDBJ whole genome shotgun (WGS) entry which is preliminary data.</text>
</comment>
<evidence type="ECO:0000256" key="2">
    <source>
        <dbReference type="ARBA" id="ARBA00022737"/>
    </source>
</evidence>
<keyword evidence="1" id="KW-0808">Transferase</keyword>
<organism evidence="4 5">
    <name type="scientific">Candidatus Synechococcus calcipolaris G9</name>
    <dbReference type="NCBI Taxonomy" id="1497997"/>
    <lineage>
        <taxon>Bacteria</taxon>
        <taxon>Bacillati</taxon>
        <taxon>Cyanobacteriota</taxon>
        <taxon>Cyanophyceae</taxon>
        <taxon>Synechococcales</taxon>
        <taxon>Synechococcaceae</taxon>
        <taxon>Synechococcus</taxon>
    </lineage>
</organism>
<evidence type="ECO:0000259" key="3">
    <source>
        <dbReference type="PROSITE" id="PS50206"/>
    </source>
</evidence>
<dbReference type="EMBL" id="JAKKUT010000002">
    <property type="protein sequence ID" value="MDG2990035.1"/>
    <property type="molecule type" value="Genomic_DNA"/>
</dbReference>
<accession>A0ABT6EYN5</accession>
<dbReference type="RefSeq" id="WP_277865953.1">
    <property type="nucleotide sequence ID" value="NZ_JAKKUT010000002.1"/>
</dbReference>
<dbReference type="InterPro" id="IPR045078">
    <property type="entry name" value="TST/MPST-like"/>
</dbReference>
<dbReference type="PANTHER" id="PTHR11364:SF27">
    <property type="entry name" value="SULFURTRANSFERASE"/>
    <property type="match status" value="1"/>
</dbReference>
<proteinExistence type="predicted"/>
<dbReference type="SMART" id="SM00450">
    <property type="entry name" value="RHOD"/>
    <property type="match status" value="2"/>
</dbReference>
<dbReference type="Pfam" id="PF00581">
    <property type="entry name" value="Rhodanese"/>
    <property type="match status" value="2"/>
</dbReference>
<keyword evidence="5" id="KW-1185">Reference proteome</keyword>
<dbReference type="CDD" id="cd01449">
    <property type="entry name" value="TST_Repeat_2"/>
    <property type="match status" value="1"/>
</dbReference>
<keyword evidence="2" id="KW-0677">Repeat</keyword>
<dbReference type="InterPro" id="IPR036873">
    <property type="entry name" value="Rhodanese-like_dom_sf"/>
</dbReference>
<dbReference type="SUPFAM" id="SSF52821">
    <property type="entry name" value="Rhodanese/Cell cycle control phosphatase"/>
    <property type="match status" value="2"/>
</dbReference>
<reference evidence="4" key="1">
    <citation type="journal article" date="2022" name="Genome Biol. Evol.">
        <title>A New Gene Family Diagnostic for Intracellular Biomineralization of Amorphous Ca Carbonates by Cyanobacteria.</title>
        <authorList>
            <person name="Benzerara K."/>
            <person name="Duprat E."/>
            <person name="Bitard-Feildel T."/>
            <person name="Caumes G."/>
            <person name="Cassier-Chauvat C."/>
            <person name="Chauvat F."/>
            <person name="Dezi M."/>
            <person name="Diop S.I."/>
            <person name="Gaschignard G."/>
            <person name="Gorgen S."/>
            <person name="Gugger M."/>
            <person name="Lopez-Garcia P."/>
            <person name="Millet M."/>
            <person name="Skouri-Panet F."/>
            <person name="Moreira D."/>
            <person name="Callebaut I."/>
        </authorList>
    </citation>
    <scope>NUCLEOTIDE SEQUENCE</scope>
    <source>
        <strain evidence="4">G9</strain>
    </source>
</reference>
<dbReference type="Gene3D" id="3.40.250.10">
    <property type="entry name" value="Rhodanese-like domain"/>
    <property type="match status" value="2"/>
</dbReference>
<dbReference type="PROSITE" id="PS00380">
    <property type="entry name" value="RHODANESE_1"/>
    <property type="match status" value="1"/>
</dbReference>
<evidence type="ECO:0000313" key="4">
    <source>
        <dbReference type="EMBL" id="MDG2990035.1"/>
    </source>
</evidence>
<dbReference type="InterPro" id="IPR001763">
    <property type="entry name" value="Rhodanese-like_dom"/>
</dbReference>
<dbReference type="CDD" id="cd01448">
    <property type="entry name" value="TST_Repeat_1"/>
    <property type="match status" value="1"/>
</dbReference>
<dbReference type="PANTHER" id="PTHR11364">
    <property type="entry name" value="THIOSULFATE SULFERTANSFERASE"/>
    <property type="match status" value="1"/>
</dbReference>
<dbReference type="Proteomes" id="UP001154265">
    <property type="component" value="Unassembled WGS sequence"/>
</dbReference>
<evidence type="ECO:0000313" key="5">
    <source>
        <dbReference type="Proteomes" id="UP001154265"/>
    </source>
</evidence>
<gene>
    <name evidence="4" type="ORF">L3556_03665</name>
</gene>
<sequence>METKLLELATHTHIISAQWLHNHLEDPDLVIFDCRFDLMDGDRGEQAYRQEHIPGAHYLHLNRDLSGPLGQHGGRHPLPNPQTLAETLNQRGVTPTSQVIAYDNSRFAFAARLWWLLRWLGHDAVAILDGGYGAYKAAGYPTCSQIPELKAPNALPFIPQVRQDWVVARSGVEAAQKNPKTVILDAREPQRYRGEVEPIDPIAGHIPGALNYPWKAITNDQGFLESQEILTQHWQDIQNYEQVIVYCGSGVTACVDLLGLAQVGLDHGQLYAGSWSDWCSYST</sequence>
<reference evidence="4" key="2">
    <citation type="submission" date="2022-01" db="EMBL/GenBank/DDBJ databases">
        <authorList>
            <person name="Zivanovic Y."/>
            <person name="Moreira D."/>
            <person name="Lopez-Garcia P."/>
        </authorList>
    </citation>
    <scope>NUCLEOTIDE SEQUENCE</scope>
    <source>
        <strain evidence="4">G9</strain>
    </source>
</reference>
<feature type="domain" description="Rhodanese" evidence="3">
    <location>
        <begin position="25"/>
        <end position="144"/>
    </location>
</feature>
<feature type="domain" description="Rhodanese" evidence="3">
    <location>
        <begin position="177"/>
        <end position="280"/>
    </location>
</feature>